<feature type="transmembrane region" description="Helical" evidence="6">
    <location>
        <begin position="104"/>
        <end position="126"/>
    </location>
</feature>
<feature type="transmembrane region" description="Helical" evidence="6">
    <location>
        <begin position="281"/>
        <end position="299"/>
    </location>
</feature>
<dbReference type="EMBL" id="RQYT01000001">
    <property type="protein sequence ID" value="RRD51424.1"/>
    <property type="molecule type" value="Genomic_DNA"/>
</dbReference>
<comment type="subcellular location">
    <subcellularLocation>
        <location evidence="1">Cell membrane</location>
        <topology evidence="1">Multi-pass membrane protein</topology>
    </subcellularLocation>
</comment>
<feature type="transmembrane region" description="Helical" evidence="6">
    <location>
        <begin position="16"/>
        <end position="37"/>
    </location>
</feature>
<reference evidence="8 9" key="1">
    <citation type="submission" date="2018-11" db="EMBL/GenBank/DDBJ databases">
        <title>Genomes From Bacteria Associated with the Canine Oral Cavity: a Test Case for Automated Genome-Based Taxonomic Assignment.</title>
        <authorList>
            <person name="Coil D.A."/>
            <person name="Jospin G."/>
            <person name="Darling A.E."/>
            <person name="Wallis C."/>
            <person name="Davis I.J."/>
            <person name="Harris S."/>
            <person name="Eisen J.A."/>
            <person name="Holcombe L.J."/>
            <person name="O'Flynn C."/>
        </authorList>
    </citation>
    <scope>NUCLEOTIDE SEQUENCE [LARGE SCALE GENOMIC DNA]</scope>
    <source>
        <strain evidence="8 9">OH2822_COT-296</strain>
    </source>
</reference>
<dbReference type="InterPro" id="IPR011701">
    <property type="entry name" value="MFS"/>
</dbReference>
<feature type="transmembrane region" description="Helical" evidence="6">
    <location>
        <begin position="170"/>
        <end position="191"/>
    </location>
</feature>
<name>A0A3P1WXV1_9ACTN</name>
<dbReference type="Pfam" id="PF07690">
    <property type="entry name" value="MFS_1"/>
    <property type="match status" value="1"/>
</dbReference>
<evidence type="ECO:0000313" key="9">
    <source>
        <dbReference type="Proteomes" id="UP000280935"/>
    </source>
</evidence>
<dbReference type="PANTHER" id="PTHR23506:SF23">
    <property type="entry name" value="GH10249P"/>
    <property type="match status" value="1"/>
</dbReference>
<keyword evidence="5 6" id="KW-0472">Membrane</keyword>
<dbReference type="InterPro" id="IPR001958">
    <property type="entry name" value="Tet-R_TetA/multi-R_MdtG-like"/>
</dbReference>
<evidence type="ECO:0000256" key="3">
    <source>
        <dbReference type="ARBA" id="ARBA00022692"/>
    </source>
</evidence>
<evidence type="ECO:0000259" key="7">
    <source>
        <dbReference type="PROSITE" id="PS50850"/>
    </source>
</evidence>
<keyword evidence="4 6" id="KW-1133">Transmembrane helix</keyword>
<feature type="transmembrane region" description="Helical" evidence="6">
    <location>
        <begin position="147"/>
        <end position="164"/>
    </location>
</feature>
<feature type="transmembrane region" description="Helical" evidence="6">
    <location>
        <begin position="81"/>
        <end position="98"/>
    </location>
</feature>
<dbReference type="GO" id="GO:0005886">
    <property type="term" value="C:plasma membrane"/>
    <property type="evidence" value="ECO:0007669"/>
    <property type="project" value="UniProtKB-SubCell"/>
</dbReference>
<dbReference type="InterPro" id="IPR036259">
    <property type="entry name" value="MFS_trans_sf"/>
</dbReference>
<sequence>MNLRERLNRAGLPRTVWVLAITNFLVAIGFGVVIPVLSPFARTFGATNFQLGLVVSMFAFMRLITSPWATRISRRIGERNAITLGMVIVATTTLGVALSPNLWWMIVVRALGGIGSATFTIAAFNLMISTTPQQLRGRASGLNQGGFLLGNMAGPALGGLLGAISLQAPFYFYSVMLLVAGLVAHVLLPVRSEPLPTASKEALPFREVLRDIRYRAACLMGFAQGWQSIGVRSALVPVIITEVHAMGTSWSGIAFATAAVVQTLALPGAGMATDRMGRRPVMMTAGLLCGLATLAIPFAPNIWVLIVLLCVYGIGGAMQGTAPASAVGDASRGRGGAPVAAYSMIVDLGAIIGPLVAGAIVDHAGHGAGFAVGGVILLVGAAVAALIPKDLDRSFLTRPTT</sequence>
<dbReference type="AlphaFoldDB" id="A0A3P1WXV1"/>
<evidence type="ECO:0000256" key="2">
    <source>
        <dbReference type="ARBA" id="ARBA00022448"/>
    </source>
</evidence>
<evidence type="ECO:0000256" key="6">
    <source>
        <dbReference type="SAM" id="Phobius"/>
    </source>
</evidence>
<feature type="transmembrane region" description="Helical" evidence="6">
    <location>
        <begin position="367"/>
        <end position="388"/>
    </location>
</feature>
<dbReference type="InterPro" id="IPR050930">
    <property type="entry name" value="MFS_Vesicular_Transporter"/>
</dbReference>
<dbReference type="PANTHER" id="PTHR23506">
    <property type="entry name" value="GH10249P"/>
    <property type="match status" value="1"/>
</dbReference>
<feature type="domain" description="Major facilitator superfamily (MFS) profile" evidence="7">
    <location>
        <begin position="15"/>
        <end position="392"/>
    </location>
</feature>
<dbReference type="InterPro" id="IPR020846">
    <property type="entry name" value="MFS_dom"/>
</dbReference>
<dbReference type="GO" id="GO:0022857">
    <property type="term" value="F:transmembrane transporter activity"/>
    <property type="evidence" value="ECO:0007669"/>
    <property type="project" value="InterPro"/>
</dbReference>
<feature type="transmembrane region" description="Helical" evidence="6">
    <location>
        <begin position="249"/>
        <end position="269"/>
    </location>
</feature>
<keyword evidence="2" id="KW-0813">Transport</keyword>
<keyword evidence="3 6" id="KW-0812">Transmembrane</keyword>
<dbReference type="CDD" id="cd17325">
    <property type="entry name" value="MFS_MdtG_SLC18_like"/>
    <property type="match status" value="1"/>
</dbReference>
<evidence type="ECO:0000313" key="8">
    <source>
        <dbReference type="EMBL" id="RRD51424.1"/>
    </source>
</evidence>
<gene>
    <name evidence="8" type="ORF">EII35_00635</name>
</gene>
<dbReference type="PRINTS" id="PR01035">
    <property type="entry name" value="TCRTETA"/>
</dbReference>
<feature type="transmembrane region" description="Helical" evidence="6">
    <location>
        <begin position="49"/>
        <end position="69"/>
    </location>
</feature>
<dbReference type="OrthoDB" id="9793283at2"/>
<dbReference type="Proteomes" id="UP000280935">
    <property type="component" value="Unassembled WGS sequence"/>
</dbReference>
<protein>
    <submittedName>
        <fullName evidence="8">MFS transporter</fullName>
    </submittedName>
</protein>
<organism evidence="8 9">
    <name type="scientific">Arachnia propionica</name>
    <dbReference type="NCBI Taxonomy" id="1750"/>
    <lineage>
        <taxon>Bacteria</taxon>
        <taxon>Bacillati</taxon>
        <taxon>Actinomycetota</taxon>
        <taxon>Actinomycetes</taxon>
        <taxon>Propionibacteriales</taxon>
        <taxon>Propionibacteriaceae</taxon>
        <taxon>Arachnia</taxon>
    </lineage>
</organism>
<proteinExistence type="predicted"/>
<dbReference type="PROSITE" id="PS50850">
    <property type="entry name" value="MFS"/>
    <property type="match status" value="1"/>
</dbReference>
<comment type="caution">
    <text evidence="8">The sequence shown here is derived from an EMBL/GenBank/DDBJ whole genome shotgun (WGS) entry which is preliminary data.</text>
</comment>
<evidence type="ECO:0000256" key="1">
    <source>
        <dbReference type="ARBA" id="ARBA00004651"/>
    </source>
</evidence>
<evidence type="ECO:0000256" key="4">
    <source>
        <dbReference type="ARBA" id="ARBA00022989"/>
    </source>
</evidence>
<feature type="transmembrane region" description="Helical" evidence="6">
    <location>
        <begin position="339"/>
        <end position="361"/>
    </location>
</feature>
<accession>A0A3P1WXV1</accession>
<evidence type="ECO:0000256" key="5">
    <source>
        <dbReference type="ARBA" id="ARBA00023136"/>
    </source>
</evidence>
<dbReference type="Gene3D" id="1.20.1250.20">
    <property type="entry name" value="MFS general substrate transporter like domains"/>
    <property type="match status" value="2"/>
</dbReference>
<dbReference type="SUPFAM" id="SSF103473">
    <property type="entry name" value="MFS general substrate transporter"/>
    <property type="match status" value="1"/>
</dbReference>